<accession>H5TQY3</accession>
<feature type="compositionally biased region" description="Gly residues" evidence="1">
    <location>
        <begin position="112"/>
        <end position="123"/>
    </location>
</feature>
<name>H5TQY3_GORO1</name>
<dbReference type="AlphaFoldDB" id="H5TQY3"/>
<dbReference type="EMBL" id="BAFB01000187">
    <property type="protein sequence ID" value="GAB35891.1"/>
    <property type="molecule type" value="Genomic_DNA"/>
</dbReference>
<organism evidence="2 3">
    <name type="scientific">Gordonia otitidis (strain DSM 44809 / CCUG 52243 / JCM 12355 / NBRC 100426 / IFM 10032)</name>
    <dbReference type="NCBI Taxonomy" id="1108044"/>
    <lineage>
        <taxon>Bacteria</taxon>
        <taxon>Bacillati</taxon>
        <taxon>Actinomycetota</taxon>
        <taxon>Actinomycetes</taxon>
        <taxon>Mycobacteriales</taxon>
        <taxon>Gordoniaceae</taxon>
        <taxon>Gordonia</taxon>
    </lineage>
</organism>
<feature type="compositionally biased region" description="Low complexity" evidence="1">
    <location>
        <begin position="70"/>
        <end position="85"/>
    </location>
</feature>
<dbReference type="Proteomes" id="UP000005038">
    <property type="component" value="Unassembled WGS sequence"/>
</dbReference>
<feature type="region of interest" description="Disordered" evidence="1">
    <location>
        <begin position="57"/>
        <end position="125"/>
    </location>
</feature>
<comment type="caution">
    <text evidence="2">The sequence shown here is derived from an EMBL/GenBank/DDBJ whole genome shotgun (WGS) entry which is preliminary data.</text>
</comment>
<reference evidence="2" key="1">
    <citation type="submission" date="2012-02" db="EMBL/GenBank/DDBJ databases">
        <title>Whole genome shotgun sequence of Gordonia otitidis NBRC 100426.</title>
        <authorList>
            <person name="Yoshida I."/>
            <person name="Hosoyama A."/>
            <person name="Tsuchikane K."/>
            <person name="Katsumata H."/>
            <person name="Yamazaki S."/>
            <person name="Fujita N."/>
        </authorList>
    </citation>
    <scope>NUCLEOTIDE SEQUENCE [LARGE SCALE GENOMIC DNA]</scope>
    <source>
        <strain evidence="2">NBRC 100426</strain>
    </source>
</reference>
<evidence type="ECO:0000313" key="2">
    <source>
        <dbReference type="EMBL" id="GAB35891.1"/>
    </source>
</evidence>
<dbReference type="STRING" id="1108044.GOOTI_187_00260"/>
<evidence type="ECO:0000256" key="1">
    <source>
        <dbReference type="SAM" id="MobiDB-lite"/>
    </source>
</evidence>
<sequence>MSATNPVTLLRVMPWDLVGVDAACFSAGACDGAECEPLGTDGCAPPAAGEESCGWAAESRGAPAGGGAIGTASAAAGGAAGTGAEPPDEAEPGGPGAAGAALPPEPAPGPGGVPADGPTGGTTGAAPECVVVELDSTLVVESSLPDEPVLGVTEPVCDGPVVWDGPVVVSDGSVVTEGSTVELVGVSVLVGCVGTGVPVW</sequence>
<keyword evidence="3" id="KW-1185">Reference proteome</keyword>
<protein>
    <submittedName>
        <fullName evidence="2">Uncharacterized protein</fullName>
    </submittedName>
</protein>
<gene>
    <name evidence="2" type="ORF">GOOTI_187_00260</name>
</gene>
<proteinExistence type="predicted"/>
<evidence type="ECO:0000313" key="3">
    <source>
        <dbReference type="Proteomes" id="UP000005038"/>
    </source>
</evidence>